<organism evidence="1 2">
    <name type="scientific">Adhaeribacter terreus</name>
    <dbReference type="NCBI Taxonomy" id="529703"/>
    <lineage>
        <taxon>Bacteria</taxon>
        <taxon>Pseudomonadati</taxon>
        <taxon>Bacteroidota</taxon>
        <taxon>Cytophagia</taxon>
        <taxon>Cytophagales</taxon>
        <taxon>Hymenobacteraceae</taxon>
        <taxon>Adhaeribacter</taxon>
    </lineage>
</organism>
<protein>
    <submittedName>
        <fullName evidence="1">Uncharacterized protein</fullName>
    </submittedName>
</protein>
<dbReference type="Gene3D" id="3.30.70.80">
    <property type="entry name" value="Peptidase S8 propeptide/proteinase inhibitor I9"/>
    <property type="match status" value="1"/>
</dbReference>
<dbReference type="PROSITE" id="PS51257">
    <property type="entry name" value="PROKAR_LIPOPROTEIN"/>
    <property type="match status" value="1"/>
</dbReference>
<reference evidence="2" key="1">
    <citation type="journal article" date="2019" name="Int. J. Syst. Evol. Microbiol.">
        <title>The Global Catalogue of Microorganisms (GCM) 10K type strain sequencing project: providing services to taxonomists for standard genome sequencing and annotation.</title>
        <authorList>
            <consortium name="The Broad Institute Genomics Platform"/>
            <consortium name="The Broad Institute Genome Sequencing Center for Infectious Disease"/>
            <person name="Wu L."/>
            <person name="Ma J."/>
        </authorList>
    </citation>
    <scope>NUCLEOTIDE SEQUENCE [LARGE SCALE GENOMIC DNA]</scope>
    <source>
        <strain evidence="2">KACC 12602</strain>
    </source>
</reference>
<dbReference type="InterPro" id="IPR037045">
    <property type="entry name" value="S8pro/Inhibitor_I9_sf"/>
</dbReference>
<evidence type="ECO:0000313" key="2">
    <source>
        <dbReference type="Proteomes" id="UP001596161"/>
    </source>
</evidence>
<dbReference type="Proteomes" id="UP001596161">
    <property type="component" value="Unassembled WGS sequence"/>
</dbReference>
<sequence length="136" mass="14904">MKKIFQISQVWVVVMMSVFLFSCEKSEMDSIVPTANAEAKKFNKPTQMNLPASAAQTADTAYIVTFYGSTPNLNTETDVQNLATSIAGAINFDITFFEDTKGFAAPLTVNQANAFRNDSRVEFVEIDGPIYPVGSN</sequence>
<gene>
    <name evidence="1" type="ORF">ACFPIB_03605</name>
</gene>
<dbReference type="EMBL" id="JBHSKT010000002">
    <property type="protein sequence ID" value="MFC5269682.1"/>
    <property type="molecule type" value="Genomic_DNA"/>
</dbReference>
<dbReference type="RefSeq" id="WP_378016063.1">
    <property type="nucleotide sequence ID" value="NZ_JBHSKT010000002.1"/>
</dbReference>
<evidence type="ECO:0000313" key="1">
    <source>
        <dbReference type="EMBL" id="MFC5269682.1"/>
    </source>
</evidence>
<name>A0ABW0E5R6_9BACT</name>
<comment type="caution">
    <text evidence="1">The sequence shown here is derived from an EMBL/GenBank/DDBJ whole genome shotgun (WGS) entry which is preliminary data.</text>
</comment>
<keyword evidence="2" id="KW-1185">Reference proteome</keyword>
<accession>A0ABW0E5R6</accession>
<proteinExistence type="predicted"/>
<dbReference type="SUPFAM" id="SSF54897">
    <property type="entry name" value="Protease propeptides/inhibitors"/>
    <property type="match status" value="1"/>
</dbReference>